<comment type="caution">
    <text evidence="10">The sequence shown here is derived from an EMBL/GenBank/DDBJ whole genome shotgun (WGS) entry which is preliminary data.</text>
</comment>
<reference evidence="10" key="1">
    <citation type="submission" date="2020-10" db="EMBL/GenBank/DDBJ databases">
        <authorList>
            <person name="Gilroy R."/>
        </authorList>
    </citation>
    <scope>NUCLEOTIDE SEQUENCE</scope>
    <source>
        <strain evidence="10">D5-748</strain>
    </source>
</reference>
<dbReference type="SUPFAM" id="SSF56935">
    <property type="entry name" value="Porins"/>
    <property type="match status" value="1"/>
</dbReference>
<dbReference type="InterPro" id="IPR023996">
    <property type="entry name" value="TonB-dep_OMP_SusC/RagA"/>
</dbReference>
<keyword evidence="2 7" id="KW-0813">Transport</keyword>
<dbReference type="Pfam" id="PF13715">
    <property type="entry name" value="CarbopepD_reg_2"/>
    <property type="match status" value="1"/>
</dbReference>
<proteinExistence type="inferred from homology"/>
<dbReference type="FunFam" id="2.170.130.10:FF:000003">
    <property type="entry name" value="SusC/RagA family TonB-linked outer membrane protein"/>
    <property type="match status" value="1"/>
</dbReference>
<dbReference type="NCBIfam" id="TIGR04057">
    <property type="entry name" value="SusC_RagA_signa"/>
    <property type="match status" value="1"/>
</dbReference>
<keyword evidence="4 7" id="KW-0812">Transmembrane</keyword>
<evidence type="ECO:0000256" key="5">
    <source>
        <dbReference type="ARBA" id="ARBA00023136"/>
    </source>
</evidence>
<dbReference type="GO" id="GO:0009279">
    <property type="term" value="C:cell outer membrane"/>
    <property type="evidence" value="ECO:0007669"/>
    <property type="project" value="UniProtKB-SubCell"/>
</dbReference>
<evidence type="ECO:0000256" key="7">
    <source>
        <dbReference type="PROSITE-ProRule" id="PRU01360"/>
    </source>
</evidence>
<dbReference type="PROSITE" id="PS52016">
    <property type="entry name" value="TONB_DEPENDENT_REC_3"/>
    <property type="match status" value="1"/>
</dbReference>
<evidence type="ECO:0000256" key="4">
    <source>
        <dbReference type="ARBA" id="ARBA00022692"/>
    </source>
</evidence>
<reference evidence="10" key="2">
    <citation type="journal article" date="2021" name="PeerJ">
        <title>Extensive microbial diversity within the chicken gut microbiome revealed by metagenomics and culture.</title>
        <authorList>
            <person name="Gilroy R."/>
            <person name="Ravi A."/>
            <person name="Getino M."/>
            <person name="Pursley I."/>
            <person name="Horton D.L."/>
            <person name="Alikhan N.F."/>
            <person name="Baker D."/>
            <person name="Gharbi K."/>
            <person name="Hall N."/>
            <person name="Watson M."/>
            <person name="Adriaenssens E.M."/>
            <person name="Foster-Nyarko E."/>
            <person name="Jarju S."/>
            <person name="Secka A."/>
            <person name="Antonio M."/>
            <person name="Oren A."/>
            <person name="Chaudhuri R.R."/>
            <person name="La Ragione R."/>
            <person name="Hildebrand F."/>
            <person name="Pallen M.J."/>
        </authorList>
    </citation>
    <scope>NUCLEOTIDE SEQUENCE</scope>
    <source>
        <strain evidence="10">D5-748</strain>
    </source>
</reference>
<evidence type="ECO:0000256" key="1">
    <source>
        <dbReference type="ARBA" id="ARBA00004571"/>
    </source>
</evidence>
<dbReference type="AlphaFoldDB" id="A0A9D9EBJ7"/>
<dbReference type="Proteomes" id="UP000823619">
    <property type="component" value="Unassembled WGS sequence"/>
</dbReference>
<keyword evidence="3 7" id="KW-1134">Transmembrane beta strand</keyword>
<keyword evidence="5 7" id="KW-0472">Membrane</keyword>
<dbReference type="InterPro" id="IPR036942">
    <property type="entry name" value="Beta-barrel_TonB_sf"/>
</dbReference>
<dbReference type="InterPro" id="IPR023997">
    <property type="entry name" value="TonB-dep_OMP_SusC/RagA_CS"/>
</dbReference>
<feature type="signal peptide" evidence="8">
    <location>
        <begin position="1"/>
        <end position="21"/>
    </location>
</feature>
<organism evidence="10 11">
    <name type="scientific">Candidatus Cryptobacteroides merdavium</name>
    <dbReference type="NCBI Taxonomy" id="2840769"/>
    <lineage>
        <taxon>Bacteria</taxon>
        <taxon>Pseudomonadati</taxon>
        <taxon>Bacteroidota</taxon>
        <taxon>Bacteroidia</taxon>
        <taxon>Bacteroidales</taxon>
        <taxon>Candidatus Cryptobacteroides</taxon>
    </lineage>
</organism>
<evidence type="ECO:0000256" key="6">
    <source>
        <dbReference type="ARBA" id="ARBA00023237"/>
    </source>
</evidence>
<dbReference type="Gene3D" id="2.40.170.20">
    <property type="entry name" value="TonB-dependent receptor, beta-barrel domain"/>
    <property type="match status" value="1"/>
</dbReference>
<comment type="subcellular location">
    <subcellularLocation>
        <location evidence="1 7">Cell outer membrane</location>
        <topology evidence="1 7">Multi-pass membrane protein</topology>
    </subcellularLocation>
</comment>
<protein>
    <submittedName>
        <fullName evidence="10">TonB-dependent receptor</fullName>
    </submittedName>
</protein>
<evidence type="ECO:0000256" key="8">
    <source>
        <dbReference type="SAM" id="SignalP"/>
    </source>
</evidence>
<keyword evidence="10" id="KW-0675">Receptor</keyword>
<dbReference type="InterPro" id="IPR037066">
    <property type="entry name" value="Plug_dom_sf"/>
</dbReference>
<dbReference type="Gene3D" id="2.170.130.10">
    <property type="entry name" value="TonB-dependent receptor, plug domain"/>
    <property type="match status" value="1"/>
</dbReference>
<dbReference type="InterPro" id="IPR008969">
    <property type="entry name" value="CarboxyPept-like_regulatory"/>
</dbReference>
<dbReference type="InterPro" id="IPR039426">
    <property type="entry name" value="TonB-dep_rcpt-like"/>
</dbReference>
<feature type="chain" id="PRO_5038616120" evidence="8">
    <location>
        <begin position="22"/>
        <end position="1069"/>
    </location>
</feature>
<keyword evidence="8" id="KW-0732">Signal</keyword>
<dbReference type="InterPro" id="IPR012910">
    <property type="entry name" value="Plug_dom"/>
</dbReference>
<evidence type="ECO:0000256" key="2">
    <source>
        <dbReference type="ARBA" id="ARBA00022448"/>
    </source>
</evidence>
<name>A0A9D9EBJ7_9BACT</name>
<evidence type="ECO:0000313" key="10">
    <source>
        <dbReference type="EMBL" id="MBO8444891.1"/>
    </source>
</evidence>
<evidence type="ECO:0000259" key="9">
    <source>
        <dbReference type="Pfam" id="PF07715"/>
    </source>
</evidence>
<dbReference type="NCBIfam" id="TIGR04056">
    <property type="entry name" value="OMP_RagA_SusC"/>
    <property type="match status" value="1"/>
</dbReference>
<dbReference type="Gene3D" id="2.60.40.1120">
    <property type="entry name" value="Carboxypeptidase-like, regulatory domain"/>
    <property type="match status" value="1"/>
</dbReference>
<dbReference type="SUPFAM" id="SSF49464">
    <property type="entry name" value="Carboxypeptidase regulatory domain-like"/>
    <property type="match status" value="1"/>
</dbReference>
<comment type="similarity">
    <text evidence="7">Belongs to the TonB-dependent receptor family.</text>
</comment>
<gene>
    <name evidence="10" type="ORF">IAC23_04235</name>
</gene>
<keyword evidence="6 7" id="KW-0998">Cell outer membrane</keyword>
<dbReference type="Pfam" id="PF07715">
    <property type="entry name" value="Plug"/>
    <property type="match status" value="1"/>
</dbReference>
<dbReference type="EMBL" id="JADIMO010000047">
    <property type="protein sequence ID" value="MBO8444891.1"/>
    <property type="molecule type" value="Genomic_DNA"/>
</dbReference>
<evidence type="ECO:0000256" key="3">
    <source>
        <dbReference type="ARBA" id="ARBA00022452"/>
    </source>
</evidence>
<accession>A0A9D9EBJ7</accession>
<feature type="domain" description="TonB-dependent receptor plug" evidence="9">
    <location>
        <begin position="115"/>
        <end position="221"/>
    </location>
</feature>
<evidence type="ECO:0000313" key="11">
    <source>
        <dbReference type="Proteomes" id="UP000823619"/>
    </source>
</evidence>
<sequence>MIKKFFVLLIFILGLGSVAFAQQVQVTGTVRDAAGEPIWGATVMAEGFTIGAMTDGDGAYSIEVPADAVLSFSFVGFAGQKIPVAGRSVIDVVLEEDTQMLDDVVVVAFGTTTKEAFTGSAATVKSDDITKSQQSNVAQSLAGKVAGVQLSNTSGQPGENPDIRIRGFSSLNAGNGPLWIVDGMPYSGDLNNLNPNDVETMTVLKDAASNALYGARGANGVVMITTKRARDRKPVFTVDAKWGVNSRAVQDYDYIKDPAQYYETHYNALKNYYLDSGMDLMTAHARANENLTGSANNGGLGYMVYTVPVGQDFIGINGKVNPSAVLGRRMVYEGQEYYLMPDDWTDAAFRTSLRQEYNASVASAGEKTSIYASFGYLNNQGIAYNSDMERYTARLRVDSQLTDWFKLGANVNYARFKYNQIDDSGASGSSGNVFAYTSTVGPIYPLYIRDGNGNIMYTDDGIMRYDYGNGENAGMERSLFPNGNALSDSRLNKNTSEGNAFNGTAFFDVSFLKHFKFTFNAGVSVDDTRGTSVTNPYFGQFASENGIVSKSHSRLMEFNMQQILNWTRMFGEHNVNVMVGHENYNQNSYVLSASKSNMLTQDNDELAGAITDRQASTSYRTEYNNEGYFGRIMYDYASKYYVSASYRRDASSRFHPDHRWGNFWSLGGAWSISREEFMLKTRHWLDNLRLKASIGSQGNDNIGDFRYTDTYTIENANGEVSTVFSAKGNENITWETNTNFNAGVEFSFLDAAVSGGVEYFLRTTTDMLLSFPVAPSMGYSSYYANVGDMRNSGIEVELNFRPVNSRNVQWDINLNMTHLKNKITMLPEERRNREVEGYQGYVSGTTFFGQGLPIYTFYMKKYAGVSSDGQSMWYMDETDSAGNPTGNRVTTTEYSSATDYLCGDPIPDLYGGFGTSLNFYGFDFGISFTYQIGGLAYDSGYAAAMYSPANRSTGMNWHKDILNAWTPENTTSNIPRLQYEDQNVNGTSDRFLTDASYLNLQNINFGYTLPSDITRKFRVEKLRIYLSCENVWYWSRRKGFDPRYSYSGSTSQATYSPVRTISGGINIQF</sequence>